<evidence type="ECO:0008006" key="3">
    <source>
        <dbReference type="Google" id="ProtNLM"/>
    </source>
</evidence>
<gene>
    <name evidence="1" type="ORF">KS2013_889</name>
</gene>
<accession>A0A1B3B9Y6</accession>
<evidence type="ECO:0000313" key="2">
    <source>
        <dbReference type="Proteomes" id="UP000094147"/>
    </source>
</evidence>
<dbReference type="CDD" id="cd07812">
    <property type="entry name" value="SRPBCC"/>
    <property type="match status" value="1"/>
</dbReference>
<dbReference type="Proteomes" id="UP000094147">
    <property type="component" value="Chromosome"/>
</dbReference>
<protein>
    <recommendedName>
        <fullName evidence="3">SRPBCC family protein</fullName>
    </recommendedName>
</protein>
<proteinExistence type="predicted"/>
<keyword evidence="2" id="KW-1185">Reference proteome</keyword>
<name>A0A1B3B9Y6_9GAMM</name>
<dbReference type="InterPro" id="IPR023393">
    <property type="entry name" value="START-like_dom_sf"/>
</dbReference>
<dbReference type="RefSeq" id="WP_068990334.1">
    <property type="nucleotide sequence ID" value="NZ_CP012418.1"/>
</dbReference>
<dbReference type="SUPFAM" id="SSF55961">
    <property type="entry name" value="Bet v1-like"/>
    <property type="match status" value="1"/>
</dbReference>
<evidence type="ECO:0000313" key="1">
    <source>
        <dbReference type="EMBL" id="AOE49611.1"/>
    </source>
</evidence>
<dbReference type="EMBL" id="CP012418">
    <property type="protein sequence ID" value="AOE49611.1"/>
    <property type="molecule type" value="Genomic_DNA"/>
</dbReference>
<sequence>MEYQLDIIINKPLAEVVKLMDDPANLKKWQPELVSFEHIGGKERTAGQKSKIVYLMGKKECEMIETIESHDLPDLLITRYETDGVVNRVENHFKAVGADQTHWMTKNQFKFTSIGMKLMGFFMKKAFPKQTMNYMQRFKDFAENTPS</sequence>
<reference evidence="2" key="1">
    <citation type="submission" date="2015-08" db="EMBL/GenBank/DDBJ databases">
        <authorList>
            <person name="Kim K.M."/>
        </authorList>
    </citation>
    <scope>NUCLEOTIDE SEQUENCE [LARGE SCALE GENOMIC DNA]</scope>
    <source>
        <strain evidence="2">KCTC 23892</strain>
    </source>
</reference>
<dbReference type="OrthoDB" id="411301at2"/>
<organism evidence="1 2">
    <name type="scientific">Kangiella sediminilitoris</name>
    <dbReference type="NCBI Taxonomy" id="1144748"/>
    <lineage>
        <taxon>Bacteria</taxon>
        <taxon>Pseudomonadati</taxon>
        <taxon>Pseudomonadota</taxon>
        <taxon>Gammaproteobacteria</taxon>
        <taxon>Kangiellales</taxon>
        <taxon>Kangiellaceae</taxon>
        <taxon>Kangiella</taxon>
    </lineage>
</organism>
<dbReference type="STRING" id="1144748.KS2013_889"/>
<dbReference type="KEGG" id="ksd:KS2013_889"/>
<dbReference type="Gene3D" id="3.30.530.20">
    <property type="match status" value="1"/>
</dbReference>
<dbReference type="AlphaFoldDB" id="A0A1B3B9Y6"/>